<sequence length="332" mass="37738">MAIDTIPRGTYLLRLWDTELVAASVLAHPTEAVHKDVKIEVHNEATSRERQIWWIERVPWDKENDGFPDKQKYTITHCGSERGLVKNGQKASVNRLPGRPEEHWNFISEFPQFPLYRTYSIKPVSSSSRLTVPTSSAAVGVTLEGARSPRHLQIWELILPTPSIPTGWIRIRNAATEATLAHKSTLLPPYLVPENAFDTYCSDGNCDKATQWAFVHSSLQVQSRYGGSGTDNRYLMKNRLTGGFLADRGGEAGLTQVCCWSKTSTEWIEASFANNCIWEVQPMTPPHIWEFRNKATRRVLPDQDQDQNQNQYVSCLDRSEQNPPSSSRWRVE</sequence>
<reference evidence="2 3" key="1">
    <citation type="journal article" date="2018" name="Nat. Ecol. Evol.">
        <title>Pezizomycetes genomes reveal the molecular basis of ectomycorrhizal truffle lifestyle.</title>
        <authorList>
            <person name="Murat C."/>
            <person name="Payen T."/>
            <person name="Noel B."/>
            <person name="Kuo A."/>
            <person name="Morin E."/>
            <person name="Chen J."/>
            <person name="Kohler A."/>
            <person name="Krizsan K."/>
            <person name="Balestrini R."/>
            <person name="Da Silva C."/>
            <person name="Montanini B."/>
            <person name="Hainaut M."/>
            <person name="Levati E."/>
            <person name="Barry K.W."/>
            <person name="Belfiori B."/>
            <person name="Cichocki N."/>
            <person name="Clum A."/>
            <person name="Dockter R.B."/>
            <person name="Fauchery L."/>
            <person name="Guy J."/>
            <person name="Iotti M."/>
            <person name="Le Tacon F."/>
            <person name="Lindquist E.A."/>
            <person name="Lipzen A."/>
            <person name="Malagnac F."/>
            <person name="Mello A."/>
            <person name="Molinier V."/>
            <person name="Miyauchi S."/>
            <person name="Poulain J."/>
            <person name="Riccioni C."/>
            <person name="Rubini A."/>
            <person name="Sitrit Y."/>
            <person name="Splivallo R."/>
            <person name="Traeger S."/>
            <person name="Wang M."/>
            <person name="Zifcakova L."/>
            <person name="Wipf D."/>
            <person name="Zambonelli A."/>
            <person name="Paolocci F."/>
            <person name="Nowrousian M."/>
            <person name="Ottonello S."/>
            <person name="Baldrian P."/>
            <person name="Spatafora J.W."/>
            <person name="Henrissat B."/>
            <person name="Nagy L.G."/>
            <person name="Aury J.M."/>
            <person name="Wincker P."/>
            <person name="Grigoriev I.V."/>
            <person name="Bonfante P."/>
            <person name="Martin F.M."/>
        </authorList>
    </citation>
    <scope>NUCLEOTIDE SEQUENCE [LARGE SCALE GENOMIC DNA]</scope>
    <source>
        <strain evidence="2 3">120613-1</strain>
    </source>
</reference>
<evidence type="ECO:0008006" key="4">
    <source>
        <dbReference type="Google" id="ProtNLM"/>
    </source>
</evidence>
<name>A0A3N4JZG1_9PEZI</name>
<evidence type="ECO:0000313" key="2">
    <source>
        <dbReference type="EMBL" id="RPB02449.1"/>
    </source>
</evidence>
<organism evidence="2 3">
    <name type="scientific">Choiromyces venosus 120613-1</name>
    <dbReference type="NCBI Taxonomy" id="1336337"/>
    <lineage>
        <taxon>Eukaryota</taxon>
        <taxon>Fungi</taxon>
        <taxon>Dikarya</taxon>
        <taxon>Ascomycota</taxon>
        <taxon>Pezizomycotina</taxon>
        <taxon>Pezizomycetes</taxon>
        <taxon>Pezizales</taxon>
        <taxon>Tuberaceae</taxon>
        <taxon>Choiromyces</taxon>
    </lineage>
</organism>
<protein>
    <recommendedName>
        <fullName evidence="4">Ricin B lectin domain-containing protein</fullName>
    </recommendedName>
</protein>
<dbReference type="Proteomes" id="UP000276215">
    <property type="component" value="Unassembled WGS sequence"/>
</dbReference>
<accession>A0A3N4JZG1</accession>
<evidence type="ECO:0000256" key="1">
    <source>
        <dbReference type="SAM" id="MobiDB-lite"/>
    </source>
</evidence>
<gene>
    <name evidence="2" type="ORF">L873DRAFT_1787797</name>
</gene>
<evidence type="ECO:0000313" key="3">
    <source>
        <dbReference type="Proteomes" id="UP000276215"/>
    </source>
</evidence>
<dbReference type="OrthoDB" id="5451823at2759"/>
<dbReference type="AlphaFoldDB" id="A0A3N4JZG1"/>
<feature type="region of interest" description="Disordered" evidence="1">
    <location>
        <begin position="300"/>
        <end position="332"/>
    </location>
</feature>
<feature type="compositionally biased region" description="Polar residues" evidence="1">
    <location>
        <begin position="321"/>
        <end position="332"/>
    </location>
</feature>
<keyword evidence="3" id="KW-1185">Reference proteome</keyword>
<dbReference type="EMBL" id="ML120368">
    <property type="protein sequence ID" value="RPB02449.1"/>
    <property type="molecule type" value="Genomic_DNA"/>
</dbReference>
<proteinExistence type="predicted"/>